<protein>
    <submittedName>
        <fullName evidence="2">IS30 family transposase</fullName>
    </submittedName>
</protein>
<dbReference type="PANTHER" id="PTHR10948">
    <property type="entry name" value="TRANSPOSASE"/>
    <property type="match status" value="1"/>
</dbReference>
<comment type="caution">
    <text evidence="2">The sequence shown here is derived from an EMBL/GenBank/DDBJ whole genome shotgun (WGS) entry which is preliminary data.</text>
</comment>
<dbReference type="GO" id="GO:0005829">
    <property type="term" value="C:cytosol"/>
    <property type="evidence" value="ECO:0007669"/>
    <property type="project" value="TreeGrafter"/>
</dbReference>
<evidence type="ECO:0000259" key="1">
    <source>
        <dbReference type="Pfam" id="PF13936"/>
    </source>
</evidence>
<dbReference type="Pfam" id="PF13936">
    <property type="entry name" value="HTH_38"/>
    <property type="match status" value="1"/>
</dbReference>
<sequence>MCCNKHLTLVEREMILKFRAIVCSITEIAQRLGRNKATVSRELQRNSINGEYIPAVAEEIYQEHRMKCRRHKILENPETFEYVKDKFLNHQWSPEEIQGRLKLEHASMQISYVTINRAIYSGVFNEPGLSHGNRGAVRKLRHRRMDAHRSWHCPLSLRTRIASFCSLRLQDFLGPDPHSISVSLPASAMTVANVSCGMHLSRS</sequence>
<dbReference type="InterPro" id="IPR025246">
    <property type="entry name" value="IS30-like_HTH"/>
</dbReference>
<name>A0A7X2NQY4_9FIRM</name>
<proteinExistence type="predicted"/>
<dbReference type="Proteomes" id="UP000461880">
    <property type="component" value="Unassembled WGS sequence"/>
</dbReference>
<dbReference type="AlphaFoldDB" id="A0A7X2NQY4"/>
<dbReference type="PANTHER" id="PTHR10948:SF23">
    <property type="entry name" value="TRANSPOSASE INSI FOR INSERTION SEQUENCE ELEMENT IS30A-RELATED"/>
    <property type="match status" value="1"/>
</dbReference>
<evidence type="ECO:0000313" key="3">
    <source>
        <dbReference type="Proteomes" id="UP000461880"/>
    </source>
</evidence>
<accession>A0A7X2NQY4</accession>
<feature type="domain" description="Transposase IS30-like HTH" evidence="1">
    <location>
        <begin position="4"/>
        <end position="46"/>
    </location>
</feature>
<evidence type="ECO:0000313" key="2">
    <source>
        <dbReference type="EMBL" id="MSS57793.1"/>
    </source>
</evidence>
<reference evidence="2 3" key="1">
    <citation type="submission" date="2019-08" db="EMBL/GenBank/DDBJ databases">
        <title>In-depth cultivation of the pig gut microbiome towards novel bacterial diversity and tailored functional studies.</title>
        <authorList>
            <person name="Wylensek D."/>
            <person name="Hitch T.C.A."/>
            <person name="Clavel T."/>
        </authorList>
    </citation>
    <scope>NUCLEOTIDE SEQUENCE [LARGE SCALE GENOMIC DNA]</scope>
    <source>
        <strain evidence="2 3">Oil+RF-744-GAM-WT-6</strain>
    </source>
</reference>
<dbReference type="GO" id="GO:0004803">
    <property type="term" value="F:transposase activity"/>
    <property type="evidence" value="ECO:0007669"/>
    <property type="project" value="TreeGrafter"/>
</dbReference>
<keyword evidence="3" id="KW-1185">Reference proteome</keyword>
<dbReference type="Gene3D" id="1.10.10.60">
    <property type="entry name" value="Homeodomain-like"/>
    <property type="match status" value="1"/>
</dbReference>
<dbReference type="GO" id="GO:0032196">
    <property type="term" value="P:transposition"/>
    <property type="evidence" value="ECO:0007669"/>
    <property type="project" value="TreeGrafter"/>
</dbReference>
<organism evidence="2 3">
    <name type="scientific">Stecheria intestinalis</name>
    <dbReference type="NCBI Taxonomy" id="2606630"/>
    <lineage>
        <taxon>Bacteria</taxon>
        <taxon>Bacillati</taxon>
        <taxon>Bacillota</taxon>
        <taxon>Erysipelotrichia</taxon>
        <taxon>Erysipelotrichales</taxon>
        <taxon>Erysipelotrichaceae</taxon>
        <taxon>Stecheria</taxon>
    </lineage>
</organism>
<dbReference type="InterPro" id="IPR051917">
    <property type="entry name" value="Transposase-Integrase"/>
</dbReference>
<dbReference type="EMBL" id="VUMN01000003">
    <property type="protein sequence ID" value="MSS57793.1"/>
    <property type="molecule type" value="Genomic_DNA"/>
</dbReference>
<dbReference type="RefSeq" id="WP_154502873.1">
    <property type="nucleotide sequence ID" value="NZ_VUMN01000003.1"/>
</dbReference>
<gene>
    <name evidence="2" type="ORF">FYJ51_02595</name>
</gene>